<dbReference type="GeneID" id="28734853"/>
<feature type="compositionally biased region" description="Polar residues" evidence="1">
    <location>
        <begin position="1"/>
        <end position="30"/>
    </location>
</feature>
<proteinExistence type="predicted"/>
<accession>A0A0N1GZH1</accession>
<feature type="region of interest" description="Disordered" evidence="1">
    <location>
        <begin position="450"/>
        <end position="489"/>
    </location>
</feature>
<dbReference type="STRING" id="1664694.A0A0N1GZH1"/>
<organism evidence="2 3">
    <name type="scientific">Cyphellophora attinorum</name>
    <dbReference type="NCBI Taxonomy" id="1664694"/>
    <lineage>
        <taxon>Eukaryota</taxon>
        <taxon>Fungi</taxon>
        <taxon>Dikarya</taxon>
        <taxon>Ascomycota</taxon>
        <taxon>Pezizomycotina</taxon>
        <taxon>Eurotiomycetes</taxon>
        <taxon>Chaetothyriomycetidae</taxon>
        <taxon>Chaetothyriales</taxon>
        <taxon>Cyphellophoraceae</taxon>
        <taxon>Cyphellophora</taxon>
    </lineage>
</organism>
<feature type="compositionally biased region" description="Low complexity" evidence="1">
    <location>
        <begin position="214"/>
        <end position="257"/>
    </location>
</feature>
<dbReference type="EMBL" id="LFJN01000031">
    <property type="protein sequence ID" value="KPI36470.1"/>
    <property type="molecule type" value="Genomic_DNA"/>
</dbReference>
<feature type="compositionally biased region" description="Basic residues" evidence="1">
    <location>
        <begin position="458"/>
        <end position="470"/>
    </location>
</feature>
<evidence type="ECO:0000313" key="2">
    <source>
        <dbReference type="EMBL" id="KPI36470.1"/>
    </source>
</evidence>
<gene>
    <name evidence="2" type="ORF">AB675_2960</name>
</gene>
<evidence type="ECO:0000313" key="3">
    <source>
        <dbReference type="Proteomes" id="UP000038010"/>
    </source>
</evidence>
<keyword evidence="3" id="KW-1185">Reference proteome</keyword>
<feature type="region of interest" description="Disordered" evidence="1">
    <location>
        <begin position="321"/>
        <end position="392"/>
    </location>
</feature>
<dbReference type="VEuPathDB" id="FungiDB:AB675_2960"/>
<dbReference type="RefSeq" id="XP_017996433.1">
    <property type="nucleotide sequence ID" value="XM_018142973.1"/>
</dbReference>
<feature type="compositionally biased region" description="Pro residues" evidence="1">
    <location>
        <begin position="118"/>
        <end position="128"/>
    </location>
</feature>
<feature type="region of interest" description="Disordered" evidence="1">
    <location>
        <begin position="1"/>
        <end position="153"/>
    </location>
</feature>
<name>A0A0N1GZH1_9EURO</name>
<protein>
    <submittedName>
        <fullName evidence="2">Uncharacterized protein</fullName>
    </submittedName>
</protein>
<feature type="compositionally biased region" description="Low complexity" evidence="1">
    <location>
        <begin position="76"/>
        <end position="92"/>
    </location>
</feature>
<comment type="caution">
    <text evidence="2">The sequence shown here is derived from an EMBL/GenBank/DDBJ whole genome shotgun (WGS) entry which is preliminary data.</text>
</comment>
<reference evidence="2 3" key="1">
    <citation type="submission" date="2015-06" db="EMBL/GenBank/DDBJ databases">
        <title>Draft genome of the ant-associated black yeast Phialophora attae CBS 131958.</title>
        <authorList>
            <person name="Moreno L.F."/>
            <person name="Stielow B.J."/>
            <person name="de Hoog S."/>
            <person name="Vicente V.A."/>
            <person name="Weiss V.A."/>
            <person name="de Vries M."/>
            <person name="Cruz L.M."/>
            <person name="Souza E.M."/>
        </authorList>
    </citation>
    <scope>NUCLEOTIDE SEQUENCE [LARGE SCALE GENOMIC DNA]</scope>
    <source>
        <strain evidence="2 3">CBS 131958</strain>
    </source>
</reference>
<feature type="compositionally biased region" description="Low complexity" evidence="1">
    <location>
        <begin position="100"/>
        <end position="117"/>
    </location>
</feature>
<dbReference type="AlphaFoldDB" id="A0A0N1GZH1"/>
<sequence length="489" mass="53581">MNQPQGSGYAGSSNNPQQWPIQPLNAQQAQIPALGVAPQQMPHPNLQQWQTPSSYSQPPPTMGGGLASEQMPHPYPQQLQTQYPPYLQPLPTMGGAFASQQVPQSQFPQQLQPQWQTQPPPYPQPPPAMGGGGFVAPQIQQPPQPPQCQTQPQIPWQPYLSQETQVEQSIYPTTQPATGASLELTYTQTNISRLAAGHRNPSMNQPPSYSAYGPQVQHPQHQYPTQQQYAQQHAPAAQQPYSAPTMPHQPRTQQQLPTAPPPQLLPAPQPTQQPTQPPQSQEVHPVQTQASDELPSPTPQNDSPALTVQTQPFQVMLSADESGTMSPNIPLPEPCFEEIQEPSSRTWSSVVERGQAMHNRQRECREQARPSPAPPRQLSPPPAPARRQDDVLDAQRGRRVVVNGRGAVQSTNIAAARPTAVSARPERLLSELDASMSALTLERDSRSFVQVPINNARPRGKGNGKTKNGRNRLQPFVPDRPPDPPPGLS</sequence>
<feature type="compositionally biased region" description="Pro residues" evidence="1">
    <location>
        <begin position="371"/>
        <end position="384"/>
    </location>
</feature>
<feature type="compositionally biased region" description="Pro residues" evidence="1">
    <location>
        <begin position="258"/>
        <end position="277"/>
    </location>
</feature>
<evidence type="ECO:0000256" key="1">
    <source>
        <dbReference type="SAM" id="MobiDB-lite"/>
    </source>
</evidence>
<feature type="compositionally biased region" description="Low complexity" evidence="1">
    <location>
        <begin position="47"/>
        <end position="56"/>
    </location>
</feature>
<dbReference type="Proteomes" id="UP000038010">
    <property type="component" value="Unassembled WGS sequence"/>
</dbReference>
<feature type="region of interest" description="Disordered" evidence="1">
    <location>
        <begin position="191"/>
        <end position="305"/>
    </location>
</feature>